<comment type="similarity">
    <text evidence="2">Belongs to the BshC family.</text>
</comment>
<gene>
    <name evidence="2" type="primary">bshC</name>
    <name evidence="5" type="ORF">SAMN05444420_101596</name>
</gene>
<evidence type="ECO:0000313" key="6">
    <source>
        <dbReference type="Proteomes" id="UP000182771"/>
    </source>
</evidence>
<keyword evidence="6" id="KW-1185">Reference proteome</keyword>
<accession>A0A1H2RYX9</accession>
<evidence type="ECO:0000259" key="4">
    <source>
        <dbReference type="Pfam" id="PF24850"/>
    </source>
</evidence>
<dbReference type="Pfam" id="PF10079">
    <property type="entry name" value="Rossmann-like_BshC"/>
    <property type="match status" value="1"/>
</dbReference>
<sequence>MIDYIPFKETGYFSEFITDYLAQKAELRCLYHRFPLATNFPAQIKEKQAHYSAENRNTLAEALEKQYKNLSISKKTYHNIEAIRQENTFTVTTGHQLSLFTGPLYFIYKIVTTIVSCEQLKKLYPQYNFVPIYWMATEDHDFEEINHFSFREQKLSWHSEQGGMVGDFSTDGLERITKILRVLLGKSHQGQYLASLFERAYEQHPTLSSATRYLVNELFTLYGLVIIDANDKRLKELFVPHFRQELLQNDAHKEVEKTLAYIKSVNKNYPEQVHPREINIFYVKDGIRERIVKDSEGYAVLNTSIRFTEEEILRHLECFPEYFSPNVILRPLYQEVILPNLAYVGGGGEIAYWLELKDMFALHKAPFPMLMLRNSVLLISETQEKKLHKLGLTHHDIFLKNNVLENKITQRLSEYPIDFTPQRQCLEEHFAHLYQIAAHTDKSFLGAVKAQEAKQLKGLANLEKRLLKAQKKKYRETLDRVIDLRVSLFPKESLQERVDNFSEYMIESQGKFIDTLVTHLSPFDFRFVVLSYESGASKEDCIEYFI</sequence>
<protein>
    <recommendedName>
        <fullName evidence="2">Putative cysteine ligase BshC</fullName>
        <ecNumber evidence="2">6.-.-.-</ecNumber>
    </recommendedName>
</protein>
<dbReference type="RefSeq" id="WP_016419840.1">
    <property type="nucleotide sequence ID" value="NZ_FNND01000001.1"/>
</dbReference>
<dbReference type="GeneID" id="85017549"/>
<feature type="domain" description="Bacillithiol biosynthesis BshC N-terminal Rossmann-like" evidence="3">
    <location>
        <begin position="2"/>
        <end position="374"/>
    </location>
</feature>
<dbReference type="NCBIfam" id="TIGR03998">
    <property type="entry name" value="thiol_BshC"/>
    <property type="match status" value="1"/>
</dbReference>
<evidence type="ECO:0000256" key="2">
    <source>
        <dbReference type="HAMAP-Rule" id="MF_01867"/>
    </source>
</evidence>
<evidence type="ECO:0000313" key="5">
    <source>
        <dbReference type="EMBL" id="SDW23819.1"/>
    </source>
</evidence>
<dbReference type="OrthoDB" id="9765151at2"/>
<name>A0A1H2RYX9_9FLAO</name>
<comment type="caution">
    <text evidence="5">The sequence shown here is derived from an EMBL/GenBank/DDBJ whole genome shotgun (WGS) entry which is preliminary data.</text>
</comment>
<reference evidence="5 6" key="1">
    <citation type="submission" date="2016-10" db="EMBL/GenBank/DDBJ databases">
        <authorList>
            <person name="Varghese N."/>
            <person name="Submissions S."/>
        </authorList>
    </citation>
    <scope>NUCLEOTIDE SEQUENCE [LARGE SCALE GENOMIC DNA]</scope>
    <source>
        <strain evidence="5 6">DSM 11449</strain>
    </source>
</reference>
<dbReference type="EMBL" id="FNND01000001">
    <property type="protein sequence ID" value="SDW23819.1"/>
    <property type="molecule type" value="Genomic_DNA"/>
</dbReference>
<dbReference type="Pfam" id="PF24850">
    <property type="entry name" value="CC_BshC"/>
    <property type="match status" value="1"/>
</dbReference>
<dbReference type="HAMAP" id="MF_01867">
    <property type="entry name" value="BshC"/>
    <property type="match status" value="1"/>
</dbReference>
<dbReference type="AlphaFoldDB" id="A0A1H2RYX9"/>
<dbReference type="InterPro" id="IPR055398">
    <property type="entry name" value="Rossmann-like_BshC"/>
</dbReference>
<feature type="domain" description="Bacillithiol biosynthesis BshC C-terminal coiled-coil" evidence="4">
    <location>
        <begin position="376"/>
        <end position="530"/>
    </location>
</feature>
<dbReference type="InterPro" id="IPR055399">
    <property type="entry name" value="CC_BshC"/>
</dbReference>
<proteinExistence type="inferred from homology"/>
<keyword evidence="1 2" id="KW-0436">Ligase</keyword>
<dbReference type="Proteomes" id="UP000182771">
    <property type="component" value="Unassembled WGS sequence"/>
</dbReference>
<dbReference type="InterPro" id="IPR011199">
    <property type="entry name" value="Bacillithiol_biosynth_BshC"/>
</dbReference>
<evidence type="ECO:0000256" key="1">
    <source>
        <dbReference type="ARBA" id="ARBA00022598"/>
    </source>
</evidence>
<dbReference type="GO" id="GO:0016874">
    <property type="term" value="F:ligase activity"/>
    <property type="evidence" value="ECO:0007669"/>
    <property type="project" value="UniProtKB-UniRule"/>
</dbReference>
<evidence type="ECO:0000259" key="3">
    <source>
        <dbReference type="Pfam" id="PF10079"/>
    </source>
</evidence>
<dbReference type="EC" id="6.-.-.-" evidence="2"/>
<organism evidence="5 6">
    <name type="scientific">Capnocytophaga granulosa</name>
    <dbReference type="NCBI Taxonomy" id="45242"/>
    <lineage>
        <taxon>Bacteria</taxon>
        <taxon>Pseudomonadati</taxon>
        <taxon>Bacteroidota</taxon>
        <taxon>Flavobacteriia</taxon>
        <taxon>Flavobacteriales</taxon>
        <taxon>Flavobacteriaceae</taxon>
        <taxon>Capnocytophaga</taxon>
    </lineage>
</organism>
<dbReference type="PIRSF" id="PIRSF012535">
    <property type="entry name" value="UCP012535"/>
    <property type="match status" value="1"/>
</dbReference>